<evidence type="ECO:0000313" key="2">
    <source>
        <dbReference type="Proteomes" id="UP001501207"/>
    </source>
</evidence>
<organism evidence="1 2">
    <name type="scientific">Compostibacter hankyongensis</name>
    <dbReference type="NCBI Taxonomy" id="1007089"/>
    <lineage>
        <taxon>Bacteria</taxon>
        <taxon>Pseudomonadati</taxon>
        <taxon>Bacteroidota</taxon>
        <taxon>Chitinophagia</taxon>
        <taxon>Chitinophagales</taxon>
        <taxon>Chitinophagaceae</taxon>
        <taxon>Compostibacter</taxon>
    </lineage>
</organism>
<proteinExistence type="predicted"/>
<keyword evidence="2" id="KW-1185">Reference proteome</keyword>
<dbReference type="EMBL" id="BAABFN010000006">
    <property type="protein sequence ID" value="GAA4314431.1"/>
    <property type="molecule type" value="Genomic_DNA"/>
</dbReference>
<protein>
    <submittedName>
        <fullName evidence="1">Uncharacterized protein</fullName>
    </submittedName>
</protein>
<reference evidence="2" key="1">
    <citation type="journal article" date="2019" name="Int. J. Syst. Evol. Microbiol.">
        <title>The Global Catalogue of Microorganisms (GCM) 10K type strain sequencing project: providing services to taxonomists for standard genome sequencing and annotation.</title>
        <authorList>
            <consortium name="The Broad Institute Genomics Platform"/>
            <consortium name="The Broad Institute Genome Sequencing Center for Infectious Disease"/>
            <person name="Wu L."/>
            <person name="Ma J."/>
        </authorList>
    </citation>
    <scope>NUCLEOTIDE SEQUENCE [LARGE SCALE GENOMIC DNA]</scope>
    <source>
        <strain evidence="2">JCM 17664</strain>
    </source>
</reference>
<accession>A0ABP8FZV0</accession>
<evidence type="ECO:0000313" key="1">
    <source>
        <dbReference type="EMBL" id="GAA4314431.1"/>
    </source>
</evidence>
<dbReference type="Proteomes" id="UP001501207">
    <property type="component" value="Unassembled WGS sequence"/>
</dbReference>
<gene>
    <name evidence="1" type="ORF">GCM10023143_25280</name>
</gene>
<name>A0ABP8FZV0_9BACT</name>
<sequence>MINNAFTAVGVGIASQVSNLGGMKNEPDDKFRLNNDGSVTLLQRTNKKSHEFYNTQGQYLFEISEKLEPRKDWSNLSGDFQKEIAWSIAKVGLQVNVNDNLASYMKVRAEEVGWDAMPGLNMLDKLGHHNRNMLGVDALVSFTRIPYNQSTREGKPSSLIGLIPYIKTIDAFYPFLNSGRDLQYDIIHPKSLIDATYSIEGTSIWERIKEIYQQGLNNTLYKLNHMYYYNK</sequence>
<comment type="caution">
    <text evidence="1">The sequence shown here is derived from an EMBL/GenBank/DDBJ whole genome shotgun (WGS) entry which is preliminary data.</text>
</comment>